<dbReference type="InterPro" id="IPR043459">
    <property type="entry name" value="NFD6/NOXY2-like"/>
</dbReference>
<name>A0A9E7G8Y9_9LILI</name>
<dbReference type="OrthoDB" id="736963at2759"/>
<sequence length="96" mass="10344">MIVAVAARRLLGRSLSLRHTAAARIGASRPSLRPLPRSRPAATASRFPRYPVETSFCLESLLPMHSATASALMTSMLTISRRGPGWLSEAGKNDDV</sequence>
<evidence type="ECO:0008006" key="3">
    <source>
        <dbReference type="Google" id="ProtNLM"/>
    </source>
</evidence>
<dbReference type="PANTHER" id="PTHR33156:SF59">
    <property type="entry name" value="PROTEIN NUCLEAR FUSION DEFECTIVE 6, CHLOROPLASTIC_MITOCHONDRIAL-LIKE"/>
    <property type="match status" value="1"/>
</dbReference>
<organism evidence="1 2">
    <name type="scientific">Musa troglodytarum</name>
    <name type="common">fe'i banana</name>
    <dbReference type="NCBI Taxonomy" id="320322"/>
    <lineage>
        <taxon>Eukaryota</taxon>
        <taxon>Viridiplantae</taxon>
        <taxon>Streptophyta</taxon>
        <taxon>Embryophyta</taxon>
        <taxon>Tracheophyta</taxon>
        <taxon>Spermatophyta</taxon>
        <taxon>Magnoliopsida</taxon>
        <taxon>Liliopsida</taxon>
        <taxon>Zingiberales</taxon>
        <taxon>Musaceae</taxon>
        <taxon>Musa</taxon>
    </lineage>
</organism>
<dbReference type="Proteomes" id="UP001055439">
    <property type="component" value="Chromosome 6"/>
</dbReference>
<proteinExistence type="predicted"/>
<accession>A0A9E7G8Y9</accession>
<dbReference type="PANTHER" id="PTHR33156">
    <property type="entry name" value="OS02G0230000 PROTEIN"/>
    <property type="match status" value="1"/>
</dbReference>
<gene>
    <name evidence="1" type="ORF">MUK42_22485</name>
</gene>
<dbReference type="EMBL" id="CP097508">
    <property type="protein sequence ID" value="URE11146.1"/>
    <property type="molecule type" value="Genomic_DNA"/>
</dbReference>
<evidence type="ECO:0000313" key="2">
    <source>
        <dbReference type="Proteomes" id="UP001055439"/>
    </source>
</evidence>
<dbReference type="GO" id="GO:0005739">
    <property type="term" value="C:mitochondrion"/>
    <property type="evidence" value="ECO:0007669"/>
    <property type="project" value="TreeGrafter"/>
</dbReference>
<protein>
    <recommendedName>
        <fullName evidence="3">Protein NUCLEAR FUSION DEFECTIVE 6, chloroplastic/mitochondrial</fullName>
    </recommendedName>
</protein>
<reference evidence="1" key="1">
    <citation type="submission" date="2022-05" db="EMBL/GenBank/DDBJ databases">
        <title>The Musa troglodytarum L. genome provides insights into the mechanism of non-climacteric behaviour and enrichment of carotenoids.</title>
        <authorList>
            <person name="Wang J."/>
        </authorList>
    </citation>
    <scope>NUCLEOTIDE SEQUENCE</scope>
    <source>
        <tissue evidence="1">Leaf</tissue>
    </source>
</reference>
<evidence type="ECO:0000313" key="1">
    <source>
        <dbReference type="EMBL" id="URE11146.1"/>
    </source>
</evidence>
<dbReference type="AlphaFoldDB" id="A0A9E7G8Y9"/>
<keyword evidence="2" id="KW-1185">Reference proteome</keyword>